<evidence type="ECO:0000256" key="2">
    <source>
        <dbReference type="ARBA" id="ARBA00004532"/>
    </source>
</evidence>
<keyword evidence="4" id="KW-1053">Target membrane</keyword>
<dbReference type="GO" id="GO:0042151">
    <property type="term" value="C:nematocyst"/>
    <property type="evidence" value="ECO:0007669"/>
    <property type="project" value="UniProtKB-SubCell"/>
</dbReference>
<evidence type="ECO:0000313" key="6">
    <source>
        <dbReference type="EMBL" id="KAH3777417.1"/>
    </source>
</evidence>
<dbReference type="Proteomes" id="UP000828390">
    <property type="component" value="Unassembled WGS sequence"/>
</dbReference>
<reference evidence="6" key="1">
    <citation type="journal article" date="2019" name="bioRxiv">
        <title>The Genome of the Zebra Mussel, Dreissena polymorpha: A Resource for Invasive Species Research.</title>
        <authorList>
            <person name="McCartney M.A."/>
            <person name="Auch B."/>
            <person name="Kono T."/>
            <person name="Mallez S."/>
            <person name="Zhang Y."/>
            <person name="Obille A."/>
            <person name="Becker A."/>
            <person name="Abrahante J.E."/>
            <person name="Garbe J."/>
            <person name="Badalamenti J.P."/>
            <person name="Herman A."/>
            <person name="Mangelson H."/>
            <person name="Liachko I."/>
            <person name="Sullivan S."/>
            <person name="Sone E.D."/>
            <person name="Koren S."/>
            <person name="Silverstein K.A.T."/>
            <person name="Beckman K.B."/>
            <person name="Gohl D.M."/>
        </authorList>
    </citation>
    <scope>NUCLEOTIDE SEQUENCE</scope>
    <source>
        <strain evidence="6">Duluth1</strain>
        <tissue evidence="6">Whole animal</tissue>
    </source>
</reference>
<dbReference type="PANTHER" id="PTHR40388">
    <property type="entry name" value="BRYOPORIN"/>
    <property type="match status" value="1"/>
</dbReference>
<reference evidence="6" key="2">
    <citation type="submission" date="2020-11" db="EMBL/GenBank/DDBJ databases">
        <authorList>
            <person name="McCartney M.A."/>
            <person name="Auch B."/>
            <person name="Kono T."/>
            <person name="Mallez S."/>
            <person name="Becker A."/>
            <person name="Gohl D.M."/>
            <person name="Silverstein K.A.T."/>
            <person name="Koren S."/>
            <person name="Bechman K.B."/>
            <person name="Herman A."/>
            <person name="Abrahante J.E."/>
            <person name="Garbe J."/>
        </authorList>
    </citation>
    <scope>NUCLEOTIDE SEQUENCE</scope>
    <source>
        <strain evidence="6">Duluth1</strain>
        <tissue evidence="6">Whole animal</tissue>
    </source>
</reference>
<proteinExistence type="predicted"/>
<dbReference type="GO" id="GO:0044218">
    <property type="term" value="C:other organism cell membrane"/>
    <property type="evidence" value="ECO:0007669"/>
    <property type="project" value="UniProtKB-KW"/>
</dbReference>
<dbReference type="GO" id="GO:0046931">
    <property type="term" value="P:pore complex assembly"/>
    <property type="evidence" value="ECO:0007669"/>
    <property type="project" value="InterPro"/>
</dbReference>
<name>A0A9D4EBR0_DREPO</name>
<dbReference type="Gene3D" id="2.60.270.20">
    <property type="entry name" value="Cytolysin/lectin"/>
    <property type="match status" value="1"/>
</dbReference>
<comment type="caution">
    <text evidence="6">The sequence shown here is derived from an EMBL/GenBank/DDBJ whole genome shotgun (WGS) entry which is preliminary data.</text>
</comment>
<keyword evidence="4" id="KW-0472">Membrane</keyword>
<organism evidence="6 7">
    <name type="scientific">Dreissena polymorpha</name>
    <name type="common">Zebra mussel</name>
    <name type="synonym">Mytilus polymorpha</name>
    <dbReference type="NCBI Taxonomy" id="45954"/>
    <lineage>
        <taxon>Eukaryota</taxon>
        <taxon>Metazoa</taxon>
        <taxon>Spiralia</taxon>
        <taxon>Lophotrochozoa</taxon>
        <taxon>Mollusca</taxon>
        <taxon>Bivalvia</taxon>
        <taxon>Autobranchia</taxon>
        <taxon>Heteroconchia</taxon>
        <taxon>Euheterodonta</taxon>
        <taxon>Imparidentia</taxon>
        <taxon>Neoheterodontei</taxon>
        <taxon>Myida</taxon>
        <taxon>Dreissenoidea</taxon>
        <taxon>Dreissenidae</taxon>
        <taxon>Dreissena</taxon>
    </lineage>
</organism>
<gene>
    <name evidence="6" type="ORF">DPMN_178860</name>
</gene>
<keyword evidence="7" id="KW-1185">Reference proteome</keyword>
<dbReference type="GO" id="GO:0006812">
    <property type="term" value="P:monoatomic cation transport"/>
    <property type="evidence" value="ECO:0007669"/>
    <property type="project" value="InterPro"/>
</dbReference>
<dbReference type="GO" id="GO:0015267">
    <property type="term" value="F:channel activity"/>
    <property type="evidence" value="ECO:0007669"/>
    <property type="project" value="InterPro"/>
</dbReference>
<evidence type="ECO:0000256" key="5">
    <source>
        <dbReference type="ARBA" id="ARBA00023331"/>
    </source>
</evidence>
<dbReference type="PANTHER" id="PTHR40388:SF1">
    <property type="entry name" value="BRYOPORIN"/>
    <property type="match status" value="1"/>
</dbReference>
<dbReference type="InterPro" id="IPR015926">
    <property type="entry name" value="Cytolysin/lectin"/>
</dbReference>
<sequence length="144" mass="16678">MVARKTSDTVTCSFGVVSWEIAVKSRRVVIMWSLPYDYNLHSYWLAVGITKPNVINDDGLADQMYYYGSNAKLGFERQEYYYSVPTVQWEEPELGLIFFATMSTTQHSLVKVTFSAKIASDLAKPIRDHLDKNQKKKRLIHYKQ</sequence>
<protein>
    <submittedName>
        <fullName evidence="6">Uncharacterized protein</fullName>
    </submittedName>
</protein>
<dbReference type="EMBL" id="JAIWYP010000009">
    <property type="protein sequence ID" value="KAH3777417.1"/>
    <property type="molecule type" value="Genomic_DNA"/>
</dbReference>
<evidence type="ECO:0000256" key="4">
    <source>
        <dbReference type="ARBA" id="ARBA00023298"/>
    </source>
</evidence>
<dbReference type="InterPro" id="IPR050677">
    <property type="entry name" value="Actinoporin_PFT"/>
</dbReference>
<accession>A0A9D4EBR0</accession>
<dbReference type="GO" id="GO:0046930">
    <property type="term" value="C:pore complex"/>
    <property type="evidence" value="ECO:0007669"/>
    <property type="project" value="InterPro"/>
</dbReference>
<dbReference type="AlphaFoldDB" id="A0A9D4EBR0"/>
<dbReference type="GO" id="GO:0051715">
    <property type="term" value="P:cytolysis in another organism"/>
    <property type="evidence" value="ECO:0007669"/>
    <property type="project" value="InterPro"/>
</dbReference>
<evidence type="ECO:0000256" key="3">
    <source>
        <dbReference type="ARBA" id="ARBA00022537"/>
    </source>
</evidence>
<dbReference type="InterPro" id="IPR009104">
    <property type="entry name" value="Anemon_actinoporin-like"/>
</dbReference>
<comment type="subcellular location">
    <subcellularLocation>
        <location evidence="2">Nematocyst</location>
    </subcellularLocation>
    <subcellularLocation>
        <location evidence="1">Target cell membrane</location>
    </subcellularLocation>
</comment>
<keyword evidence="5" id="KW-0166">Nematocyst</keyword>
<evidence type="ECO:0000313" key="7">
    <source>
        <dbReference type="Proteomes" id="UP000828390"/>
    </source>
</evidence>
<dbReference type="SUPFAM" id="SSF63724">
    <property type="entry name" value="Cytolysin/lectin"/>
    <property type="match status" value="1"/>
</dbReference>
<dbReference type="Pfam" id="PF06369">
    <property type="entry name" value="Anemone_cytotox"/>
    <property type="match status" value="1"/>
</dbReference>
<keyword evidence="3" id="KW-1052">Target cell membrane</keyword>
<evidence type="ECO:0000256" key="1">
    <source>
        <dbReference type="ARBA" id="ARBA00004175"/>
    </source>
</evidence>